<protein>
    <submittedName>
        <fullName evidence="1">Transposase</fullName>
    </submittedName>
</protein>
<evidence type="ECO:0000313" key="1">
    <source>
        <dbReference type="EMBL" id="VTR94489.1"/>
    </source>
</evidence>
<evidence type="ECO:0000313" key="2">
    <source>
        <dbReference type="Proteomes" id="UP000464178"/>
    </source>
</evidence>
<keyword evidence="2" id="KW-1185">Reference proteome</keyword>
<accession>A0A6P2D023</accession>
<gene>
    <name evidence="1" type="ORF">SOIL9_32250</name>
</gene>
<reference evidence="1 2" key="1">
    <citation type="submission" date="2019-05" db="EMBL/GenBank/DDBJ databases">
        <authorList>
            <consortium name="Science for Life Laboratories"/>
        </authorList>
    </citation>
    <scope>NUCLEOTIDE SEQUENCE [LARGE SCALE GENOMIC DNA]</scope>
    <source>
        <strain evidence="1">Soil9</strain>
    </source>
</reference>
<dbReference type="KEGG" id="gms:SOIL9_32250"/>
<name>A0A6P2D023_9BACT</name>
<dbReference type="EMBL" id="LR593886">
    <property type="protein sequence ID" value="VTR94489.1"/>
    <property type="molecule type" value="Genomic_DNA"/>
</dbReference>
<sequence length="108" mass="12162">MPVVGYHWSGNHHAVVRGINSITAVWSDGDRLYPCDYRLYHKRGDQKTKNDHFADLRTAAHGRGLCPEAVLFDGWYARVENLDQAPLPTSQPANCVTRTHFSGGFVHE</sequence>
<dbReference type="AlphaFoldDB" id="A0A6P2D023"/>
<dbReference type="RefSeq" id="WP_162669021.1">
    <property type="nucleotide sequence ID" value="NZ_LR593886.1"/>
</dbReference>
<dbReference type="Proteomes" id="UP000464178">
    <property type="component" value="Chromosome"/>
</dbReference>
<organism evidence="1 2">
    <name type="scientific">Gemmata massiliana</name>
    <dbReference type="NCBI Taxonomy" id="1210884"/>
    <lineage>
        <taxon>Bacteria</taxon>
        <taxon>Pseudomonadati</taxon>
        <taxon>Planctomycetota</taxon>
        <taxon>Planctomycetia</taxon>
        <taxon>Gemmatales</taxon>
        <taxon>Gemmataceae</taxon>
        <taxon>Gemmata</taxon>
    </lineage>
</organism>
<proteinExistence type="predicted"/>